<gene>
    <name evidence="2" type="ORF">SAMN06893096_10224</name>
</gene>
<reference evidence="3" key="1">
    <citation type="submission" date="2017-06" db="EMBL/GenBank/DDBJ databases">
        <authorList>
            <person name="Varghese N."/>
            <person name="Submissions S."/>
        </authorList>
    </citation>
    <scope>NUCLEOTIDE SEQUENCE [LARGE SCALE GENOMIC DNA]</scope>
    <source>
        <strain evidence="3">DSM 46839</strain>
    </source>
</reference>
<dbReference type="AlphaFoldDB" id="A0A239BTJ7"/>
<organism evidence="2 3">
    <name type="scientific">Geodermatophilus pulveris</name>
    <dbReference type="NCBI Taxonomy" id="1564159"/>
    <lineage>
        <taxon>Bacteria</taxon>
        <taxon>Bacillati</taxon>
        <taxon>Actinomycetota</taxon>
        <taxon>Actinomycetes</taxon>
        <taxon>Geodermatophilales</taxon>
        <taxon>Geodermatophilaceae</taxon>
        <taxon>Geodermatophilus</taxon>
    </lineage>
</organism>
<dbReference type="EMBL" id="FZOO01000002">
    <property type="protein sequence ID" value="SNS10384.1"/>
    <property type="molecule type" value="Genomic_DNA"/>
</dbReference>
<keyword evidence="3" id="KW-1185">Reference proteome</keyword>
<dbReference type="Proteomes" id="UP000198373">
    <property type="component" value="Unassembled WGS sequence"/>
</dbReference>
<evidence type="ECO:0000256" key="1">
    <source>
        <dbReference type="SAM" id="MobiDB-lite"/>
    </source>
</evidence>
<evidence type="ECO:0000313" key="3">
    <source>
        <dbReference type="Proteomes" id="UP000198373"/>
    </source>
</evidence>
<feature type="region of interest" description="Disordered" evidence="1">
    <location>
        <begin position="206"/>
        <end position="267"/>
    </location>
</feature>
<dbReference type="Gene3D" id="1.10.510.10">
    <property type="entry name" value="Transferase(Phosphotransferase) domain 1"/>
    <property type="match status" value="1"/>
</dbReference>
<evidence type="ECO:0008006" key="4">
    <source>
        <dbReference type="Google" id="ProtNLM"/>
    </source>
</evidence>
<protein>
    <recommendedName>
        <fullName evidence="4">Protein kinase domain-containing protein</fullName>
    </recommendedName>
</protein>
<proteinExistence type="predicted"/>
<sequence>MEWIADRYRREPAGRSPDGILNPARDRLSGAVVSVLHVPAPADAGGVAAEADRLRRYARVRHPHLAEVREVEAHPGSLDVVCEPLRGRVLSSGEHSPVTTVQDVQRLAGDVLEALAALHRSGVVHGAVSERCLLLSHRTGPTTELEVTLLPLPAVPPGDGGGATATRSDDVRAAATTFLALLDRTPKQGLDASVLAAGLARALRRAGGVGPPADSEAARELQAAEVVAREGGAPPGGAAPRDSSTSAPDGERSSRTKAPPRGTATDR</sequence>
<name>A0A239BTJ7_9ACTN</name>
<accession>A0A239BTJ7</accession>
<dbReference type="SUPFAM" id="SSF56112">
    <property type="entry name" value="Protein kinase-like (PK-like)"/>
    <property type="match status" value="1"/>
</dbReference>
<evidence type="ECO:0000313" key="2">
    <source>
        <dbReference type="EMBL" id="SNS10384.1"/>
    </source>
</evidence>
<dbReference type="InterPro" id="IPR011009">
    <property type="entry name" value="Kinase-like_dom_sf"/>
</dbReference>